<accession>A0AAE1HNV9</accession>
<evidence type="ECO:0000256" key="1">
    <source>
        <dbReference type="SAM" id="MobiDB-lite"/>
    </source>
</evidence>
<dbReference type="Proteomes" id="UP001219518">
    <property type="component" value="Unassembled WGS sequence"/>
</dbReference>
<keyword evidence="3" id="KW-1185">Reference proteome</keyword>
<feature type="region of interest" description="Disordered" evidence="1">
    <location>
        <begin position="1"/>
        <end position="42"/>
    </location>
</feature>
<feature type="region of interest" description="Disordered" evidence="1">
    <location>
        <begin position="54"/>
        <end position="98"/>
    </location>
</feature>
<feature type="compositionally biased region" description="Basic and acidic residues" evidence="1">
    <location>
        <begin position="23"/>
        <end position="38"/>
    </location>
</feature>
<feature type="compositionally biased region" description="Polar residues" evidence="1">
    <location>
        <begin position="76"/>
        <end position="87"/>
    </location>
</feature>
<evidence type="ECO:0000313" key="3">
    <source>
        <dbReference type="Proteomes" id="UP001219518"/>
    </source>
</evidence>
<reference evidence="2" key="1">
    <citation type="submission" date="2021-07" db="EMBL/GenBank/DDBJ databases">
        <authorList>
            <person name="Catto M.A."/>
            <person name="Jacobson A."/>
            <person name="Kennedy G."/>
            <person name="Labadie P."/>
            <person name="Hunt B.G."/>
            <person name="Srinivasan R."/>
        </authorList>
    </citation>
    <scope>NUCLEOTIDE SEQUENCE</scope>
    <source>
        <strain evidence="2">PL_HMW_Pooled</strain>
        <tissue evidence="2">Head</tissue>
    </source>
</reference>
<proteinExistence type="predicted"/>
<comment type="caution">
    <text evidence="2">The sequence shown here is derived from an EMBL/GenBank/DDBJ whole genome shotgun (WGS) entry which is preliminary data.</text>
</comment>
<sequence>MLYENDVRHVGRGKAKKRRKVRRRDDKTRHEQDGHETDAEVATMTTKCKLRVEKRTAPARRTRGSFSRNRREVRNDSQSGARTQTTARLALGRTEAAG</sequence>
<feature type="compositionally biased region" description="Basic residues" evidence="1">
    <location>
        <begin position="10"/>
        <end position="22"/>
    </location>
</feature>
<organism evidence="2 3">
    <name type="scientific">Frankliniella fusca</name>
    <dbReference type="NCBI Taxonomy" id="407009"/>
    <lineage>
        <taxon>Eukaryota</taxon>
        <taxon>Metazoa</taxon>
        <taxon>Ecdysozoa</taxon>
        <taxon>Arthropoda</taxon>
        <taxon>Hexapoda</taxon>
        <taxon>Insecta</taxon>
        <taxon>Pterygota</taxon>
        <taxon>Neoptera</taxon>
        <taxon>Paraneoptera</taxon>
        <taxon>Thysanoptera</taxon>
        <taxon>Terebrantia</taxon>
        <taxon>Thripoidea</taxon>
        <taxon>Thripidae</taxon>
        <taxon>Frankliniella</taxon>
    </lineage>
</organism>
<protein>
    <submittedName>
        <fullName evidence="2">Uncharacterized protein</fullName>
    </submittedName>
</protein>
<dbReference type="EMBL" id="JAHWGI010001195">
    <property type="protein sequence ID" value="KAK3924608.1"/>
    <property type="molecule type" value="Genomic_DNA"/>
</dbReference>
<evidence type="ECO:0000313" key="2">
    <source>
        <dbReference type="EMBL" id="KAK3924608.1"/>
    </source>
</evidence>
<reference evidence="2" key="2">
    <citation type="journal article" date="2023" name="BMC Genomics">
        <title>Pest status, molecular evolution, and epigenetic factors derived from the genome assembly of Frankliniella fusca, a thysanopteran phytovirus vector.</title>
        <authorList>
            <person name="Catto M.A."/>
            <person name="Labadie P.E."/>
            <person name="Jacobson A.L."/>
            <person name="Kennedy G.G."/>
            <person name="Srinivasan R."/>
            <person name="Hunt B.G."/>
        </authorList>
    </citation>
    <scope>NUCLEOTIDE SEQUENCE</scope>
    <source>
        <strain evidence="2">PL_HMW_Pooled</strain>
    </source>
</reference>
<dbReference type="AlphaFoldDB" id="A0AAE1HNV9"/>
<name>A0AAE1HNV9_9NEOP</name>
<gene>
    <name evidence="2" type="ORF">KUF71_012741</name>
</gene>